<evidence type="ECO:0000256" key="2">
    <source>
        <dbReference type="ARBA" id="ARBA00009677"/>
    </source>
</evidence>
<comment type="subcellular location">
    <subcellularLocation>
        <location evidence="1 4">Bacterial flagellum basal body</location>
    </subcellularLocation>
</comment>
<feature type="domain" description="Flagellar basal-body/hook protein C-terminal" evidence="6">
    <location>
        <begin position="189"/>
        <end position="232"/>
    </location>
</feature>
<dbReference type="RefSeq" id="WP_271430690.1">
    <property type="nucleotide sequence ID" value="NZ_JAQIOY010000001.1"/>
</dbReference>
<accession>A0ABT4XN00</accession>
<comment type="caution">
    <text evidence="8">The sequence shown here is derived from an EMBL/GenBank/DDBJ whole genome shotgun (WGS) entry which is preliminary data.</text>
</comment>
<evidence type="ECO:0000259" key="5">
    <source>
        <dbReference type="Pfam" id="PF00460"/>
    </source>
</evidence>
<organism evidence="8 9">
    <name type="scientific">Thalassococcus lentus</name>
    <dbReference type="NCBI Taxonomy" id="1210524"/>
    <lineage>
        <taxon>Bacteria</taxon>
        <taxon>Pseudomonadati</taxon>
        <taxon>Pseudomonadota</taxon>
        <taxon>Alphaproteobacteria</taxon>
        <taxon>Rhodobacterales</taxon>
        <taxon>Roseobacteraceae</taxon>
        <taxon>Thalassococcus</taxon>
    </lineage>
</organism>
<dbReference type="SUPFAM" id="SSF117143">
    <property type="entry name" value="Flagellar hook protein flgE"/>
    <property type="match status" value="1"/>
</dbReference>
<protein>
    <recommendedName>
        <fullName evidence="4">Flagellar basal-body rod protein FlgF</fullName>
    </recommendedName>
</protein>
<dbReference type="InterPro" id="IPR053967">
    <property type="entry name" value="LlgE_F_G-like_D1"/>
</dbReference>
<comment type="subunit">
    <text evidence="4">The basal body constitutes a major portion of the flagellar organelle and consists of five rings (E,L,P,S, and M) mounted on a central rod. The rod consists of about 26 subunits of FlgG in the distal portion, and FlgB, FlgC and FlgF are thought to build up the proximal portion of the rod with about 6 subunits each.</text>
</comment>
<evidence type="ECO:0000256" key="3">
    <source>
        <dbReference type="ARBA" id="ARBA00023143"/>
    </source>
</evidence>
<name>A0ABT4XN00_9RHOB</name>
<dbReference type="NCBIfam" id="TIGR03506">
    <property type="entry name" value="FlgEFG_subfam"/>
    <property type="match status" value="1"/>
</dbReference>
<keyword evidence="8" id="KW-0966">Cell projection</keyword>
<dbReference type="InterPro" id="IPR019776">
    <property type="entry name" value="Flagellar_basal_body_rod_CS"/>
</dbReference>
<evidence type="ECO:0000313" key="8">
    <source>
        <dbReference type="EMBL" id="MDA7423327.1"/>
    </source>
</evidence>
<evidence type="ECO:0000256" key="4">
    <source>
        <dbReference type="RuleBase" id="RU362116"/>
    </source>
</evidence>
<evidence type="ECO:0000259" key="6">
    <source>
        <dbReference type="Pfam" id="PF06429"/>
    </source>
</evidence>
<dbReference type="Proteomes" id="UP001210720">
    <property type="component" value="Unassembled WGS sequence"/>
</dbReference>
<evidence type="ECO:0000256" key="1">
    <source>
        <dbReference type="ARBA" id="ARBA00004117"/>
    </source>
</evidence>
<keyword evidence="3 4" id="KW-0975">Bacterial flagellum</keyword>
<dbReference type="EMBL" id="JAQIOY010000001">
    <property type="protein sequence ID" value="MDA7423327.1"/>
    <property type="molecule type" value="Genomic_DNA"/>
</dbReference>
<dbReference type="InterPro" id="IPR012836">
    <property type="entry name" value="FlgF"/>
</dbReference>
<dbReference type="InterPro" id="IPR037925">
    <property type="entry name" value="FlgE/F/G-like"/>
</dbReference>
<evidence type="ECO:0000259" key="7">
    <source>
        <dbReference type="Pfam" id="PF22692"/>
    </source>
</evidence>
<keyword evidence="9" id="KW-1185">Reference proteome</keyword>
<dbReference type="Pfam" id="PF06429">
    <property type="entry name" value="Flg_bbr_C"/>
    <property type="match status" value="1"/>
</dbReference>
<dbReference type="PROSITE" id="PS00588">
    <property type="entry name" value="FLAGELLA_BB_ROD"/>
    <property type="match status" value="1"/>
</dbReference>
<dbReference type="InterPro" id="IPR010930">
    <property type="entry name" value="Flg_bb/hook_C_dom"/>
</dbReference>
<keyword evidence="8" id="KW-0282">Flagellum</keyword>
<feature type="domain" description="Flagellar basal body rod protein N-terminal" evidence="5">
    <location>
        <begin position="6"/>
        <end position="35"/>
    </location>
</feature>
<feature type="domain" description="Flagellar hook protein FlgE/F/G-like D1" evidence="7">
    <location>
        <begin position="81"/>
        <end position="146"/>
    </location>
</feature>
<dbReference type="NCBIfam" id="TIGR02490">
    <property type="entry name" value="flgF"/>
    <property type="match status" value="1"/>
</dbReference>
<comment type="similarity">
    <text evidence="2 4">Belongs to the flagella basal body rod proteins family.</text>
</comment>
<reference evidence="8 9" key="1">
    <citation type="submission" date="2023-01" db="EMBL/GenBank/DDBJ databases">
        <title>Thalassococcus onchidii sp. nov., isolated from a marine invertebrate from the South China Sea.</title>
        <authorList>
            <person name="Xu S."/>
            <person name="Liu Z."/>
            <person name="Xu Y."/>
        </authorList>
    </citation>
    <scope>NUCLEOTIDE SEQUENCE [LARGE SCALE GENOMIC DNA]</scope>
    <source>
        <strain evidence="8 9">KCTC 32084</strain>
    </source>
</reference>
<dbReference type="PANTHER" id="PTHR30435">
    <property type="entry name" value="FLAGELLAR PROTEIN"/>
    <property type="match status" value="1"/>
</dbReference>
<gene>
    <name evidence="8" type="ORF">PFY00_01185</name>
</gene>
<dbReference type="InterPro" id="IPR020013">
    <property type="entry name" value="Flagellar_FlgE/F/G"/>
</dbReference>
<proteinExistence type="inferred from homology"/>
<keyword evidence="8" id="KW-0969">Cilium</keyword>
<sequence length="237" mass="25471">METAGYTALSRQSGLMREMQIIANNIANANTTGYRQEGLLFSEFVQRADGGASVAMSAGRVRNTSFVQGTMEQTGNALDLAIEGDGFFLVQAPQGQRLTRSGAFSTNAEATLVTADGYPVLDIGGAPVFVPPGSSDLAIGRDGTISTDGRPIGQIGIVRPTEPENMIREGALLFRADAGFDPVDTPRVMQGFVESSNVNTILQVARMIEVQRAYELGQSFLEREDERIRTAVKTFVK</sequence>
<dbReference type="Pfam" id="PF00460">
    <property type="entry name" value="Flg_bb_rod"/>
    <property type="match status" value="1"/>
</dbReference>
<dbReference type="PANTHER" id="PTHR30435:SF19">
    <property type="entry name" value="FLAGELLAR BASAL-BODY ROD PROTEIN FLGG"/>
    <property type="match status" value="1"/>
</dbReference>
<dbReference type="NCBIfam" id="NF009332">
    <property type="entry name" value="PRK12690.1"/>
    <property type="match status" value="1"/>
</dbReference>
<dbReference type="InterPro" id="IPR001444">
    <property type="entry name" value="Flag_bb_rod_N"/>
</dbReference>
<dbReference type="Pfam" id="PF22692">
    <property type="entry name" value="LlgE_F_G_D1"/>
    <property type="match status" value="1"/>
</dbReference>
<evidence type="ECO:0000313" key="9">
    <source>
        <dbReference type="Proteomes" id="UP001210720"/>
    </source>
</evidence>